<dbReference type="OrthoDB" id="3173376at2"/>
<evidence type="ECO:0000313" key="7">
    <source>
        <dbReference type="Proteomes" id="UP000198280"/>
    </source>
</evidence>
<dbReference type="PANTHER" id="PTHR30055">
    <property type="entry name" value="HTH-TYPE TRANSCRIPTIONAL REGULATOR RUTR"/>
    <property type="match status" value="1"/>
</dbReference>
<dbReference type="InterPro" id="IPR025996">
    <property type="entry name" value="MT1864/Rv1816-like_C"/>
</dbReference>
<keyword evidence="1" id="KW-0805">Transcription regulation</keyword>
<gene>
    <name evidence="6" type="ORF">SAMN05216252_14710</name>
</gene>
<dbReference type="Pfam" id="PF13305">
    <property type="entry name" value="TetR_C_33"/>
    <property type="match status" value="1"/>
</dbReference>
<accession>A0A239NTC0</accession>
<organism evidence="6 7">
    <name type="scientific">Actinacidiphila glaucinigra</name>
    <dbReference type="NCBI Taxonomy" id="235986"/>
    <lineage>
        <taxon>Bacteria</taxon>
        <taxon>Bacillati</taxon>
        <taxon>Actinomycetota</taxon>
        <taxon>Actinomycetes</taxon>
        <taxon>Kitasatosporales</taxon>
        <taxon>Streptomycetaceae</taxon>
        <taxon>Actinacidiphila</taxon>
    </lineage>
</organism>
<dbReference type="SUPFAM" id="SSF48498">
    <property type="entry name" value="Tetracyclin repressor-like, C-terminal domain"/>
    <property type="match status" value="1"/>
</dbReference>
<dbReference type="Pfam" id="PF00440">
    <property type="entry name" value="TetR_N"/>
    <property type="match status" value="1"/>
</dbReference>
<keyword evidence="3" id="KW-0804">Transcription</keyword>
<dbReference type="RefSeq" id="WP_089229165.1">
    <property type="nucleotide sequence ID" value="NZ_FZOF01000047.1"/>
</dbReference>
<dbReference type="Gene3D" id="1.10.357.10">
    <property type="entry name" value="Tetracycline Repressor, domain 2"/>
    <property type="match status" value="1"/>
</dbReference>
<evidence type="ECO:0000259" key="5">
    <source>
        <dbReference type="PROSITE" id="PS50977"/>
    </source>
</evidence>
<reference evidence="6 7" key="1">
    <citation type="submission" date="2017-06" db="EMBL/GenBank/DDBJ databases">
        <authorList>
            <person name="Kim H.J."/>
            <person name="Triplett B.A."/>
        </authorList>
    </citation>
    <scope>NUCLEOTIDE SEQUENCE [LARGE SCALE GENOMIC DNA]</scope>
    <source>
        <strain evidence="6 7">CGMCC 4.1858</strain>
    </source>
</reference>
<sequence length="196" mass="20845">MTTAPRARLLDAALAVLDDEGVEGLTLRAIARRAEVSHGAPLKHFPHRAALLSAVATVGFRELNARAGAAVRECPEGASAAARLRAGSRGYVAYALGRPAMFTLMFRHDLLDPRDRELGRAGMSAFDDHLLVLVRAAQAEGWRPGADTRALTGAVWSGLHGVAQLWLWGSLALGTGAASIDEALDALFTSFDLKEH</sequence>
<dbReference type="Proteomes" id="UP000198280">
    <property type="component" value="Unassembled WGS sequence"/>
</dbReference>
<dbReference type="PRINTS" id="PR00455">
    <property type="entry name" value="HTHTETR"/>
</dbReference>
<evidence type="ECO:0000256" key="3">
    <source>
        <dbReference type="ARBA" id="ARBA00023163"/>
    </source>
</evidence>
<keyword evidence="7" id="KW-1185">Reference proteome</keyword>
<dbReference type="SUPFAM" id="SSF46689">
    <property type="entry name" value="Homeodomain-like"/>
    <property type="match status" value="1"/>
</dbReference>
<dbReference type="GO" id="GO:0000976">
    <property type="term" value="F:transcription cis-regulatory region binding"/>
    <property type="evidence" value="ECO:0007669"/>
    <property type="project" value="TreeGrafter"/>
</dbReference>
<evidence type="ECO:0000256" key="4">
    <source>
        <dbReference type="PROSITE-ProRule" id="PRU00335"/>
    </source>
</evidence>
<evidence type="ECO:0000256" key="1">
    <source>
        <dbReference type="ARBA" id="ARBA00023015"/>
    </source>
</evidence>
<name>A0A239NTC0_9ACTN</name>
<dbReference type="GO" id="GO:0003700">
    <property type="term" value="F:DNA-binding transcription factor activity"/>
    <property type="evidence" value="ECO:0007669"/>
    <property type="project" value="TreeGrafter"/>
</dbReference>
<evidence type="ECO:0000313" key="6">
    <source>
        <dbReference type="EMBL" id="SNT57942.1"/>
    </source>
</evidence>
<dbReference type="EMBL" id="FZOF01000047">
    <property type="protein sequence ID" value="SNT57942.1"/>
    <property type="molecule type" value="Genomic_DNA"/>
</dbReference>
<dbReference type="PROSITE" id="PS50977">
    <property type="entry name" value="HTH_TETR_2"/>
    <property type="match status" value="1"/>
</dbReference>
<dbReference type="InterPro" id="IPR050109">
    <property type="entry name" value="HTH-type_TetR-like_transc_reg"/>
</dbReference>
<proteinExistence type="predicted"/>
<keyword evidence="2 4" id="KW-0238">DNA-binding</keyword>
<dbReference type="AlphaFoldDB" id="A0A239NTC0"/>
<dbReference type="InterPro" id="IPR001647">
    <property type="entry name" value="HTH_TetR"/>
</dbReference>
<evidence type="ECO:0000256" key="2">
    <source>
        <dbReference type="ARBA" id="ARBA00023125"/>
    </source>
</evidence>
<dbReference type="InterPro" id="IPR036271">
    <property type="entry name" value="Tet_transcr_reg_TetR-rel_C_sf"/>
</dbReference>
<feature type="DNA-binding region" description="H-T-H motif" evidence="4">
    <location>
        <begin position="26"/>
        <end position="45"/>
    </location>
</feature>
<dbReference type="PANTHER" id="PTHR30055:SF220">
    <property type="entry name" value="TETR-FAMILY REGULATORY PROTEIN"/>
    <property type="match status" value="1"/>
</dbReference>
<dbReference type="InterPro" id="IPR009057">
    <property type="entry name" value="Homeodomain-like_sf"/>
</dbReference>
<protein>
    <submittedName>
        <fullName evidence="6">Transcriptional regulator, TetR family</fullName>
    </submittedName>
</protein>
<feature type="domain" description="HTH tetR-type" evidence="5">
    <location>
        <begin position="3"/>
        <end position="63"/>
    </location>
</feature>